<evidence type="ECO:0000313" key="1">
    <source>
        <dbReference type="EMBL" id="CDH58416.1"/>
    </source>
</evidence>
<dbReference type="Proteomes" id="UP000027586">
    <property type="component" value="Unassembled WGS sequence"/>
</dbReference>
<reference evidence="1" key="1">
    <citation type="submission" date="2013-08" db="EMBL/GenBank/DDBJ databases">
        <title>Gene expansion shapes genome architecture in the human pathogen Lichtheimia corymbifera: an evolutionary genomics analysis in the ancient terrestrial Mucorales (Mucoromycotina).</title>
        <authorList>
            <person name="Schwartze V.U."/>
            <person name="Winter S."/>
            <person name="Shelest E."/>
            <person name="Marcet-Houben M."/>
            <person name="Horn F."/>
            <person name="Wehner S."/>
            <person name="Hoffmann K."/>
            <person name="Riege K."/>
            <person name="Sammeth M."/>
            <person name="Nowrousian M."/>
            <person name="Valiante V."/>
            <person name="Linde J."/>
            <person name="Jacobsen I.D."/>
            <person name="Marz M."/>
            <person name="Brakhage A.A."/>
            <person name="Gabaldon T."/>
            <person name="Bocker S."/>
            <person name="Voigt K."/>
        </authorList>
    </citation>
    <scope>NUCLEOTIDE SEQUENCE [LARGE SCALE GENOMIC DNA]</scope>
    <source>
        <strain evidence="1">FSU 9682</strain>
    </source>
</reference>
<proteinExistence type="predicted"/>
<protein>
    <submittedName>
        <fullName evidence="1">Uncharacterized protein</fullName>
    </submittedName>
</protein>
<dbReference type="VEuPathDB" id="FungiDB:LCOR_09277.1"/>
<name>A0A068SAW8_9FUNG</name>
<gene>
    <name evidence="1" type="ORF">LCOR_09277.1</name>
</gene>
<dbReference type="AlphaFoldDB" id="A0A068SAW8"/>
<sequence length="108" mass="11762">MFLIWQHCGNFTSEKDERYSLNYAYFCGGDGGGGGGGSRVVVGDVHGIQFTHKFIFSAHALVAIQRNLTTHQPTLFSRNCPIADNRQQSHAVAATTLIVIGFKGFNVS</sequence>
<dbReference type="EMBL" id="CBTN010000056">
    <property type="protein sequence ID" value="CDH58416.1"/>
    <property type="molecule type" value="Genomic_DNA"/>
</dbReference>
<accession>A0A068SAW8</accession>
<comment type="caution">
    <text evidence="1">The sequence shown here is derived from an EMBL/GenBank/DDBJ whole genome shotgun (WGS) entry which is preliminary data.</text>
</comment>
<organism evidence="1 2">
    <name type="scientific">Lichtheimia corymbifera JMRC:FSU:9682</name>
    <dbReference type="NCBI Taxonomy" id="1263082"/>
    <lineage>
        <taxon>Eukaryota</taxon>
        <taxon>Fungi</taxon>
        <taxon>Fungi incertae sedis</taxon>
        <taxon>Mucoromycota</taxon>
        <taxon>Mucoromycotina</taxon>
        <taxon>Mucoromycetes</taxon>
        <taxon>Mucorales</taxon>
        <taxon>Lichtheimiaceae</taxon>
        <taxon>Lichtheimia</taxon>
    </lineage>
</organism>
<evidence type="ECO:0000313" key="2">
    <source>
        <dbReference type="Proteomes" id="UP000027586"/>
    </source>
</evidence>
<keyword evidence="2" id="KW-1185">Reference proteome</keyword>